<accession>A0A4R3HWI2</accession>
<reference evidence="1 2" key="1">
    <citation type="submission" date="2019-03" db="EMBL/GenBank/DDBJ databases">
        <title>Genomic Encyclopedia of Type Strains, Phase IV (KMG-IV): sequencing the most valuable type-strain genomes for metagenomic binning, comparative biology and taxonomic classification.</title>
        <authorList>
            <person name="Goeker M."/>
        </authorList>
    </citation>
    <scope>NUCLEOTIDE SEQUENCE [LARGE SCALE GENOMIC DNA]</scope>
    <source>
        <strain evidence="1 2">DSM 7445</strain>
    </source>
</reference>
<dbReference type="Pfam" id="PF11379">
    <property type="entry name" value="DUF3182"/>
    <property type="match status" value="1"/>
</dbReference>
<sequence length="382" mass="41116">MIPHASLAPNTRKESADGGILLLYSCQQRADPSRHEYASQLALARKLATLLSYEFGGEFDPARHYAASPYFVPVDTLESLEQAHALGIHGNAHLFGGVVPHPFVATKVITHPLVAADAPAPAGWSHELGKRIADVVLPGYSVFSRDDAMRAATDLLNHGAVRMKKAGGRGGCDQLVIRDQASLESALRSVDEEEWAQSGVVFERNLTQATTHSIGQVQVGTLLATYCGMQTTTRDHRGNEVYGGSHLTVVRGGFDALLELDLNAGTRTAVAQARTYHAAALTAFPGMFASRCNYDVAQGYDDQRQWHSGVLEQSWRIGGASGAEIAALEAFQATPGLDVVRTSTTELYQANPVLPDDAMVYCQQVDPVTGPIVKYARIEAYA</sequence>
<protein>
    <submittedName>
        <fullName evidence="1">Uncharacterized protein DUF3182</fullName>
    </submittedName>
</protein>
<evidence type="ECO:0000313" key="2">
    <source>
        <dbReference type="Proteomes" id="UP000295382"/>
    </source>
</evidence>
<comment type="caution">
    <text evidence="1">The sequence shown here is derived from an EMBL/GenBank/DDBJ whole genome shotgun (WGS) entry which is preliminary data.</text>
</comment>
<dbReference type="AlphaFoldDB" id="A0A4R3HWI2"/>
<dbReference type="EMBL" id="SLZQ01000005">
    <property type="protein sequence ID" value="TCS36943.1"/>
    <property type="molecule type" value="Genomic_DNA"/>
</dbReference>
<dbReference type="OrthoDB" id="8648979at2"/>
<keyword evidence="2" id="KW-1185">Reference proteome</keyword>
<dbReference type="Proteomes" id="UP000295382">
    <property type="component" value="Unassembled WGS sequence"/>
</dbReference>
<proteinExistence type="predicted"/>
<name>A0A4R3HWI2_PAULE</name>
<dbReference type="InterPro" id="IPR021519">
    <property type="entry name" value="DUF3182"/>
</dbReference>
<evidence type="ECO:0000313" key="1">
    <source>
        <dbReference type="EMBL" id="TCS36943.1"/>
    </source>
</evidence>
<organism evidence="1 2">
    <name type="scientific">Paucimonas lemoignei</name>
    <name type="common">Pseudomonas lemoignei</name>
    <dbReference type="NCBI Taxonomy" id="29443"/>
    <lineage>
        <taxon>Bacteria</taxon>
        <taxon>Pseudomonadati</taxon>
        <taxon>Pseudomonadota</taxon>
        <taxon>Betaproteobacteria</taxon>
        <taxon>Burkholderiales</taxon>
        <taxon>Burkholderiaceae</taxon>
        <taxon>Paucimonas</taxon>
    </lineage>
</organism>
<gene>
    <name evidence="1" type="ORF">EDC30_105165</name>
</gene>
<dbReference type="RefSeq" id="WP_132258661.1">
    <property type="nucleotide sequence ID" value="NZ_SLZQ01000005.1"/>
</dbReference>